<reference evidence="2 3" key="1">
    <citation type="submission" date="2020-08" db="EMBL/GenBank/DDBJ databases">
        <title>Genomic Encyclopedia of Type Strains, Phase IV (KMG-IV): sequencing the most valuable type-strain genomes for metagenomic binning, comparative biology and taxonomic classification.</title>
        <authorList>
            <person name="Goeker M."/>
        </authorList>
    </citation>
    <scope>NUCLEOTIDE SEQUENCE [LARGE SCALE GENOMIC DNA]</scope>
    <source>
        <strain evidence="2 3">DSM 17075</strain>
    </source>
</reference>
<keyword evidence="3" id="KW-1185">Reference proteome</keyword>
<evidence type="ECO:0000313" key="3">
    <source>
        <dbReference type="Proteomes" id="UP000559598"/>
    </source>
</evidence>
<proteinExistence type="predicted"/>
<evidence type="ECO:0000256" key="1">
    <source>
        <dbReference type="SAM" id="MobiDB-lite"/>
    </source>
</evidence>
<accession>A0A840DZV4</accession>
<feature type="region of interest" description="Disordered" evidence="1">
    <location>
        <begin position="1"/>
        <end position="20"/>
    </location>
</feature>
<protein>
    <submittedName>
        <fullName evidence="2">Uncharacterized protein</fullName>
    </submittedName>
</protein>
<comment type="caution">
    <text evidence="2">The sequence shown here is derived from an EMBL/GenBank/DDBJ whole genome shotgun (WGS) entry which is preliminary data.</text>
</comment>
<dbReference type="Proteomes" id="UP000559598">
    <property type="component" value="Unassembled WGS sequence"/>
</dbReference>
<dbReference type="AlphaFoldDB" id="A0A840DZV4"/>
<name>A0A840DZV4_9BACL</name>
<sequence>MGREHDLLINQDCEPSKQDKKIRYAISKRFKD</sequence>
<dbReference type="EMBL" id="JACIDE010000035">
    <property type="protein sequence ID" value="MBB4075508.1"/>
    <property type="molecule type" value="Genomic_DNA"/>
</dbReference>
<organism evidence="2 3">
    <name type="scientific">Anoxybacteroides voinovskiense</name>
    <dbReference type="NCBI Taxonomy" id="230470"/>
    <lineage>
        <taxon>Bacteria</taxon>
        <taxon>Bacillati</taxon>
        <taxon>Bacillota</taxon>
        <taxon>Bacilli</taxon>
        <taxon>Bacillales</taxon>
        <taxon>Anoxybacillaceae</taxon>
        <taxon>Anoxybacteroides</taxon>
    </lineage>
</organism>
<gene>
    <name evidence="2" type="ORF">GGR02_003345</name>
</gene>
<evidence type="ECO:0000313" key="2">
    <source>
        <dbReference type="EMBL" id="MBB4075508.1"/>
    </source>
</evidence>